<dbReference type="EMBL" id="CAJFCW020000001">
    <property type="protein sequence ID" value="CAG9083622.1"/>
    <property type="molecule type" value="Genomic_DNA"/>
</dbReference>
<evidence type="ECO:0000256" key="10">
    <source>
        <dbReference type="ARBA" id="ARBA00023242"/>
    </source>
</evidence>
<evidence type="ECO:0000256" key="14">
    <source>
        <dbReference type="SAM" id="Coils"/>
    </source>
</evidence>
<dbReference type="GO" id="GO:0003723">
    <property type="term" value="F:RNA binding"/>
    <property type="evidence" value="ECO:0007669"/>
    <property type="project" value="TreeGrafter"/>
</dbReference>
<dbReference type="FunFam" id="3.40.50.12390:FF:000003">
    <property type="entry name" value="5'-3' exoribonuclease"/>
    <property type="match status" value="1"/>
</dbReference>
<evidence type="ECO:0000256" key="11">
    <source>
        <dbReference type="ARBA" id="ARBA00053462"/>
    </source>
</evidence>
<organism evidence="18 19">
    <name type="scientific">Bursaphelenchus okinawaensis</name>
    <dbReference type="NCBI Taxonomy" id="465554"/>
    <lineage>
        <taxon>Eukaryota</taxon>
        <taxon>Metazoa</taxon>
        <taxon>Ecdysozoa</taxon>
        <taxon>Nematoda</taxon>
        <taxon>Chromadorea</taxon>
        <taxon>Rhabditida</taxon>
        <taxon>Tylenchina</taxon>
        <taxon>Tylenchomorpha</taxon>
        <taxon>Aphelenchoidea</taxon>
        <taxon>Aphelenchoididae</taxon>
        <taxon>Bursaphelenchus</taxon>
    </lineage>
</organism>
<dbReference type="FunFam" id="3.40.50.12390:FF:000001">
    <property type="entry name" value="5'-3' exoribonuclease"/>
    <property type="match status" value="1"/>
</dbReference>
<dbReference type="GO" id="GO:0008270">
    <property type="term" value="F:zinc ion binding"/>
    <property type="evidence" value="ECO:0007669"/>
    <property type="project" value="UniProtKB-KW"/>
</dbReference>
<dbReference type="Gene3D" id="3.40.50.12390">
    <property type="match status" value="2"/>
</dbReference>
<dbReference type="InterPro" id="IPR041412">
    <property type="entry name" value="Xrn1_helical"/>
</dbReference>
<feature type="compositionally biased region" description="Pro residues" evidence="15">
    <location>
        <begin position="895"/>
        <end position="912"/>
    </location>
</feature>
<dbReference type="Pfam" id="PF17846">
    <property type="entry name" value="XRN_M"/>
    <property type="match status" value="1"/>
</dbReference>
<gene>
    <name evidence="18" type="ORF">BOKJ2_LOCUS1596</name>
</gene>
<name>A0A811JUV6_9BILA</name>
<evidence type="ECO:0000256" key="13">
    <source>
        <dbReference type="PIRNR" id="PIRNR037239"/>
    </source>
</evidence>
<evidence type="ECO:0000256" key="5">
    <source>
        <dbReference type="ARBA" id="ARBA00022723"/>
    </source>
</evidence>
<dbReference type="EMBL" id="CAJFDH010000001">
    <property type="protein sequence ID" value="CAD5206912.1"/>
    <property type="molecule type" value="Genomic_DNA"/>
</dbReference>
<proteinExistence type="inferred from homology"/>
<comment type="function">
    <text evidence="11 13">Possesses 5'-&gt;3' exoribonuclease activity. Plays a role in maintenance of steady-state concentration and turnover of microRNAs (miRNA) by degradation of mature miRNA. Degradation role is enhanced when in complex with paxt-1. Partially redundant to xrn-1 in miRNA guide strand degradation. Implicated in differential regulation of mRNAs such as let-7 by controlling the accumulation of mature miRNA. Positively regulates molting of the pharyngeal cuticle.</text>
</comment>
<evidence type="ECO:0000256" key="3">
    <source>
        <dbReference type="ARBA" id="ARBA00022664"/>
    </source>
</evidence>
<comment type="similarity">
    <text evidence="2 13">Belongs to the 5'-3' exonuclease family. XRN2/RAT1 subfamily.</text>
</comment>
<comment type="subunit">
    <text evidence="12">Interacts with paxt-1 (via N-terminus); the interaction is direct and results in stabilization of xrn-2 in the complex.</text>
</comment>
<keyword evidence="14" id="KW-0175">Coiled coil</keyword>
<dbReference type="GO" id="GO:0006397">
    <property type="term" value="P:mRNA processing"/>
    <property type="evidence" value="ECO:0007669"/>
    <property type="project" value="UniProtKB-UniRule"/>
</dbReference>
<keyword evidence="19" id="KW-1185">Reference proteome</keyword>
<keyword evidence="8" id="KW-0862">Zinc</keyword>
<evidence type="ECO:0000313" key="19">
    <source>
        <dbReference type="Proteomes" id="UP000614601"/>
    </source>
</evidence>
<evidence type="ECO:0000256" key="9">
    <source>
        <dbReference type="ARBA" id="ARBA00022839"/>
    </source>
</evidence>
<dbReference type="AlphaFoldDB" id="A0A811JUV6"/>
<evidence type="ECO:0000259" key="17">
    <source>
        <dbReference type="Pfam" id="PF17846"/>
    </source>
</evidence>
<keyword evidence="6" id="KW-0863">Zinc-finger</keyword>
<protein>
    <recommendedName>
        <fullName evidence="13">5'-3' exoribonuclease</fullName>
        <ecNumber evidence="13">3.1.13.-</ecNumber>
    </recommendedName>
</protein>
<evidence type="ECO:0000256" key="2">
    <source>
        <dbReference type="ARBA" id="ARBA00006994"/>
    </source>
</evidence>
<evidence type="ECO:0000256" key="8">
    <source>
        <dbReference type="ARBA" id="ARBA00022833"/>
    </source>
</evidence>
<comment type="subcellular location">
    <subcellularLocation>
        <location evidence="1">Nucleus</location>
    </subcellularLocation>
</comment>
<dbReference type="GO" id="GO:0004534">
    <property type="term" value="F:5'-3' RNA exonuclease activity"/>
    <property type="evidence" value="ECO:0007669"/>
    <property type="project" value="UniProtKB-UniRule"/>
</dbReference>
<feature type="coiled-coil region" evidence="14">
    <location>
        <begin position="110"/>
        <end position="141"/>
    </location>
</feature>
<keyword evidence="7 13" id="KW-0378">Hydrolase</keyword>
<dbReference type="OrthoDB" id="372487at2759"/>
<dbReference type="CDD" id="cd18673">
    <property type="entry name" value="PIN_XRN1-2-like"/>
    <property type="match status" value="1"/>
</dbReference>
<evidence type="ECO:0000259" key="16">
    <source>
        <dbReference type="Pfam" id="PF03159"/>
    </source>
</evidence>
<evidence type="ECO:0000256" key="6">
    <source>
        <dbReference type="ARBA" id="ARBA00022771"/>
    </source>
</evidence>
<evidence type="ECO:0000256" key="15">
    <source>
        <dbReference type="SAM" id="MobiDB-lite"/>
    </source>
</evidence>
<dbReference type="GO" id="GO:0000956">
    <property type="term" value="P:nuclear-transcribed mRNA catabolic process"/>
    <property type="evidence" value="ECO:0007669"/>
    <property type="project" value="TreeGrafter"/>
</dbReference>
<feature type="domain" description="Xrn1 helical" evidence="17">
    <location>
        <begin position="321"/>
        <end position="812"/>
    </location>
</feature>
<evidence type="ECO:0000256" key="4">
    <source>
        <dbReference type="ARBA" id="ARBA00022722"/>
    </source>
</evidence>
<evidence type="ECO:0000256" key="1">
    <source>
        <dbReference type="ARBA" id="ARBA00004123"/>
    </source>
</evidence>
<feature type="domain" description="Xrn1 N-terminal" evidence="16">
    <location>
        <begin position="1"/>
        <end position="254"/>
    </location>
</feature>
<dbReference type="Gene3D" id="1.25.40.1050">
    <property type="match status" value="1"/>
</dbReference>
<evidence type="ECO:0000313" key="18">
    <source>
        <dbReference type="EMBL" id="CAD5206912.1"/>
    </source>
</evidence>
<dbReference type="Proteomes" id="UP000783686">
    <property type="component" value="Unassembled WGS sequence"/>
</dbReference>
<reference evidence="18" key="1">
    <citation type="submission" date="2020-09" db="EMBL/GenBank/DDBJ databases">
        <authorList>
            <person name="Kikuchi T."/>
        </authorList>
    </citation>
    <scope>NUCLEOTIDE SEQUENCE</scope>
    <source>
        <strain evidence="18">SH1</strain>
    </source>
</reference>
<evidence type="ECO:0000256" key="12">
    <source>
        <dbReference type="ARBA" id="ARBA00064410"/>
    </source>
</evidence>
<feature type="region of interest" description="Disordered" evidence="15">
    <location>
        <begin position="804"/>
        <end position="985"/>
    </location>
</feature>
<dbReference type="Proteomes" id="UP000614601">
    <property type="component" value="Unassembled WGS sequence"/>
</dbReference>
<accession>A0A811JUV6</accession>
<dbReference type="Pfam" id="PF03159">
    <property type="entry name" value="XRN_N"/>
    <property type="match status" value="1"/>
</dbReference>
<sequence length="985" mass="113448">MGVPAFFRWLSRKYPTIVVNAVEQGTSIDGTKIPVDATQPNPNYQEFDNLYLDMNGIIHPCTHPEDRPAPKNEEEMFVLIFEYIDRLFAIVRPRKVLYMAIDGVAPRAKMNQQRSRRFRASKEAAEKEEEISNIRNKLKEEGIPLPPEKPKEEKFDSNCITPGTPFMARLAVALRYYVHLRVTNDPAWMNLKVILSDANVPGEGEHKIMDYIRRQRASPGHDSNTVHCLCGADADLIMLGLATHEVNFNILREEFVPNQPRPCELCHGYGHELKNCQGMLSLPNKDDEPVVKHTNFIFIRLPVLREYLARDLEIPGLPFEYDLERAIDDWVFMCFFVGNDFLPHLPSLEIREGAIDRLIRLYKDMVVQQKGWLTENGEVFTDRVEIMMKQLGKAEDDIFRNRQENELRFKANQKRRRLQEKSRQKPAFLPQSRSIIAPVAPTEKMEYVSGADAKAQMADQRRAAMKHEEAERGLAALLRPVKRKDDDPDLPEPPAKATAEDTVKDGEWREIKRKAQDSDDEQEPEDNIRLWEEGWKDRYYRQKFGVSETDVTFRRTVAWAYTEGLCWVLKYYYQGCASWNWYFPYHYAPFASDFDNISEFKPDFNKPTTPFNPLEQLMGVFPAASGAHIPECWRKLMTNKDSPIVDFYPRDFQIDLNGKKFAWQGVALLPFVDEKLLLETLKDFYHELSEEEKARNLRGADRLFIGARHQIYGFLKTIFEEGKEGVQEDKWVAIDNTLTEGMSGEVKYDPTAVAPGAVYETQFNCDDYVDIKVNNCLMVAYRDPQFPPGFIFPATRLAGAETPEATLKPGDWNPRRQGEYRPNTGFTRNRPQAQLGDAGHRMARNEMRDNRQNRPYQRQEDNYNKGPRHNNNNNRYDNRNPRQQYGQPPNAWAQGPPPPAPYHHRGPPPPQPLSFSQQAIYGAANYFPPAPQPPQFNQPQGYVASFNQPPPQRPHKRGGPPPGNPANIYGQSSHQPYGGYNGFFG</sequence>
<keyword evidence="5" id="KW-0479">Metal-binding</keyword>
<keyword evidence="10" id="KW-0539">Nucleus</keyword>
<comment type="caution">
    <text evidence="18">The sequence shown here is derived from an EMBL/GenBank/DDBJ whole genome shotgun (WGS) entry which is preliminary data.</text>
</comment>
<dbReference type="PIRSF" id="PIRSF037239">
    <property type="entry name" value="Exonuclease_Xrn2"/>
    <property type="match status" value="1"/>
</dbReference>
<dbReference type="EC" id="3.1.13.-" evidence="13"/>
<dbReference type="InterPro" id="IPR027073">
    <property type="entry name" value="5_3_exoribonuclease"/>
</dbReference>
<dbReference type="InterPro" id="IPR017151">
    <property type="entry name" value="Xrn2/3/4"/>
</dbReference>
<keyword evidence="9 13" id="KW-0269">Exonuclease</keyword>
<evidence type="ECO:0000256" key="7">
    <source>
        <dbReference type="ARBA" id="ARBA00022801"/>
    </source>
</evidence>
<keyword evidence="3 13" id="KW-0507">mRNA processing</keyword>
<dbReference type="InterPro" id="IPR004859">
    <property type="entry name" value="Xrn1_N"/>
</dbReference>
<dbReference type="GO" id="GO:0005634">
    <property type="term" value="C:nucleus"/>
    <property type="evidence" value="ECO:0007669"/>
    <property type="project" value="UniProtKB-SubCell"/>
</dbReference>
<feature type="region of interest" description="Disordered" evidence="15">
    <location>
        <begin position="477"/>
        <end position="508"/>
    </location>
</feature>
<dbReference type="PANTHER" id="PTHR12341:SF41">
    <property type="entry name" value="5'-3' EXORIBONUCLEASE 2"/>
    <property type="match status" value="1"/>
</dbReference>
<dbReference type="PANTHER" id="PTHR12341">
    <property type="entry name" value="5'-&gt;3' EXORIBONUCLEASE"/>
    <property type="match status" value="1"/>
</dbReference>
<keyword evidence="4 13" id="KW-0540">Nuclease</keyword>
<feature type="compositionally biased region" description="Basic and acidic residues" evidence="15">
    <location>
        <begin position="838"/>
        <end position="863"/>
    </location>
</feature>
<feature type="compositionally biased region" description="Basic and acidic residues" evidence="15">
    <location>
        <begin position="498"/>
        <end position="508"/>
    </location>
</feature>
<dbReference type="FunFam" id="1.25.40.1050:FF:000002">
    <property type="entry name" value="5'-3' exoribonuclease"/>
    <property type="match status" value="1"/>
</dbReference>